<dbReference type="InterPro" id="IPR001670">
    <property type="entry name" value="ADH_Fe/GldA"/>
</dbReference>
<dbReference type="CDD" id="cd08181">
    <property type="entry name" value="PPD-like"/>
    <property type="match status" value="1"/>
</dbReference>
<evidence type="ECO:0000259" key="2">
    <source>
        <dbReference type="Pfam" id="PF00465"/>
    </source>
</evidence>
<proteinExistence type="predicted"/>
<dbReference type="GO" id="GO:0004022">
    <property type="term" value="F:alcohol dehydrogenase (NAD+) activity"/>
    <property type="evidence" value="ECO:0007669"/>
    <property type="project" value="UniProtKB-ARBA"/>
</dbReference>
<dbReference type="EMBL" id="QGGY01000016">
    <property type="protein sequence ID" value="PWJ72806.1"/>
    <property type="molecule type" value="Genomic_DNA"/>
</dbReference>
<evidence type="ECO:0000313" key="4">
    <source>
        <dbReference type="EMBL" id="PWJ72806.1"/>
    </source>
</evidence>
<dbReference type="InterPro" id="IPR018211">
    <property type="entry name" value="ADH_Fe_CS"/>
</dbReference>
<comment type="caution">
    <text evidence="4">The sequence shown here is derived from an EMBL/GenBank/DDBJ whole genome shotgun (WGS) entry which is preliminary data.</text>
</comment>
<dbReference type="FunFam" id="3.40.50.1970:FF:000003">
    <property type="entry name" value="Alcohol dehydrogenase, iron-containing"/>
    <property type="match status" value="1"/>
</dbReference>
<sequence>MYFYMPTKVFCEKNCVMNHKEELCGLGSKAFIITGRHSSKKNGSLQDVRTALEEMGVPYLVFDEIEENPSVETVMKARQTGLDAGADFVIGIGGGSPLDAAKAIALMMKHPGENGEFLYRKGSDEAYPVAAVPTTCGTGSEATPWAILTRHELRIKGSISHKIFPALALSDPGYLRSAPSSVLVSTSVDAMGHCIESYINTNATDYTRMLCEKSLSLWSKGKEVLLGKREAEEEDLQNMMNASTLAGMAISHTGTSLPHGLSYYLTYEEGVPHGRAVGIFQAPYMAAADEAVRGQVLDKMDFQDMDEFKHFMDELLGRIEIPAHIQERAVREMLQNHAKLVNCPYPVDEVVLKNFF</sequence>
<evidence type="ECO:0000259" key="3">
    <source>
        <dbReference type="Pfam" id="PF25137"/>
    </source>
</evidence>
<dbReference type="Gene3D" id="3.40.50.1970">
    <property type="match status" value="1"/>
</dbReference>
<name>A0AB73SZA6_9FIRM</name>
<dbReference type="PANTHER" id="PTHR11496:SF103">
    <property type="entry name" value="DEHYDROGENASE, PUTATIVE-RELATED"/>
    <property type="match status" value="1"/>
</dbReference>
<feature type="domain" description="Alcohol dehydrogenase iron-type/glycerol dehydrogenase GldA" evidence="2">
    <location>
        <begin position="6"/>
        <end position="172"/>
    </location>
</feature>
<dbReference type="AlphaFoldDB" id="A0AB73SZA6"/>
<dbReference type="Gene3D" id="1.20.1090.10">
    <property type="entry name" value="Dehydroquinate synthase-like - alpha domain"/>
    <property type="match status" value="1"/>
</dbReference>
<evidence type="ECO:0000256" key="1">
    <source>
        <dbReference type="ARBA" id="ARBA00023002"/>
    </source>
</evidence>
<accession>A0AB73SZA6</accession>
<dbReference type="RefSeq" id="WP_109748270.1">
    <property type="nucleotide sequence ID" value="NZ_JANKBI010000016.1"/>
</dbReference>
<keyword evidence="1" id="KW-0560">Oxidoreductase</keyword>
<dbReference type="SUPFAM" id="SSF56796">
    <property type="entry name" value="Dehydroquinate synthase-like"/>
    <property type="match status" value="1"/>
</dbReference>
<gene>
    <name evidence="4" type="ORF">C7383_116120</name>
</gene>
<dbReference type="PROSITE" id="PS00913">
    <property type="entry name" value="ADH_IRON_1"/>
    <property type="match status" value="1"/>
</dbReference>
<reference evidence="4 5" key="1">
    <citation type="submission" date="2018-05" db="EMBL/GenBank/DDBJ databases">
        <authorList>
            <person name="Goeker M."/>
            <person name="Huntemann M."/>
            <person name="Clum A."/>
            <person name="Pillay M."/>
            <person name="Palaniappan K."/>
            <person name="Varghese N."/>
            <person name="Mikhailova N."/>
            <person name="Stamatis D."/>
            <person name="Reddy T."/>
            <person name="Daum C."/>
            <person name="Shapiro N."/>
            <person name="Ivanova N."/>
            <person name="Kyrpides N."/>
            <person name="Woyke T."/>
        </authorList>
    </citation>
    <scope>NUCLEOTIDE SEQUENCE [LARGE SCALE GENOMIC DNA]</scope>
    <source>
        <strain evidence="4 5">DSM 26524</strain>
    </source>
</reference>
<feature type="domain" description="Fe-containing alcohol dehydrogenase-like C-terminal" evidence="3">
    <location>
        <begin position="184"/>
        <end position="332"/>
    </location>
</feature>
<dbReference type="GO" id="GO:0046872">
    <property type="term" value="F:metal ion binding"/>
    <property type="evidence" value="ECO:0007669"/>
    <property type="project" value="InterPro"/>
</dbReference>
<organism evidence="4 5">
    <name type="scientific">Murimonas intestini</name>
    <dbReference type="NCBI Taxonomy" id="1337051"/>
    <lineage>
        <taxon>Bacteria</taxon>
        <taxon>Bacillati</taxon>
        <taxon>Bacillota</taxon>
        <taxon>Clostridia</taxon>
        <taxon>Lachnospirales</taxon>
        <taxon>Lachnospiraceae</taxon>
        <taxon>Murimonas</taxon>
    </lineage>
</organism>
<dbReference type="InterPro" id="IPR039697">
    <property type="entry name" value="Alcohol_dehydrogenase_Fe"/>
</dbReference>
<keyword evidence="5" id="KW-1185">Reference proteome</keyword>
<dbReference type="Proteomes" id="UP000245412">
    <property type="component" value="Unassembled WGS sequence"/>
</dbReference>
<dbReference type="InterPro" id="IPR056798">
    <property type="entry name" value="ADH_Fe_C"/>
</dbReference>
<dbReference type="Pfam" id="PF25137">
    <property type="entry name" value="ADH_Fe_C"/>
    <property type="match status" value="1"/>
</dbReference>
<protein>
    <submittedName>
        <fullName evidence="4">Alcohol dehydrogenase</fullName>
    </submittedName>
</protein>
<evidence type="ECO:0000313" key="5">
    <source>
        <dbReference type="Proteomes" id="UP000245412"/>
    </source>
</evidence>
<dbReference type="PANTHER" id="PTHR11496">
    <property type="entry name" value="ALCOHOL DEHYDROGENASE"/>
    <property type="match status" value="1"/>
</dbReference>
<dbReference type="Pfam" id="PF00465">
    <property type="entry name" value="Fe-ADH"/>
    <property type="match status" value="1"/>
</dbReference>